<evidence type="ECO:0000313" key="3">
    <source>
        <dbReference type="Proteomes" id="UP000473571"/>
    </source>
</evidence>
<keyword evidence="1" id="KW-1133">Transmembrane helix</keyword>
<keyword evidence="1" id="KW-0812">Transmembrane</keyword>
<dbReference type="AlphaFoldDB" id="A0A6L3N8S9"/>
<sequence length="65" mass="6558">MNPTAALPPGILFAQPLTPVANSLFLSFLVAVIPIAVALIALGVLRRPAWQASLAGLVAGLAVAI</sequence>
<protein>
    <submittedName>
        <fullName evidence="2">L-lactate permease</fullName>
    </submittedName>
</protein>
<accession>A0A6L3N8S9</accession>
<dbReference type="Proteomes" id="UP000473571">
    <property type="component" value="Unassembled WGS sequence"/>
</dbReference>
<evidence type="ECO:0000256" key="1">
    <source>
        <dbReference type="SAM" id="Phobius"/>
    </source>
</evidence>
<reference evidence="2 3" key="1">
    <citation type="submission" date="2019-09" db="EMBL/GenBank/DDBJ databases">
        <title>Draft genome sequences of 48 bacterial type strains from the CCUG.</title>
        <authorList>
            <person name="Tunovic T."/>
            <person name="Pineiro-Iglesias B."/>
            <person name="Unosson C."/>
            <person name="Inganas E."/>
            <person name="Ohlen M."/>
            <person name="Cardew S."/>
            <person name="Jensie-Markopoulos S."/>
            <person name="Salva-Serra F."/>
            <person name="Jaen-Luchoro D."/>
            <person name="Karlsson R."/>
            <person name="Svensson-Stadler L."/>
            <person name="Chun J."/>
            <person name="Moore E."/>
        </authorList>
    </citation>
    <scope>NUCLEOTIDE SEQUENCE [LARGE SCALE GENOMIC DNA]</scope>
    <source>
        <strain evidence="2 3">CCUG 65687</strain>
    </source>
</reference>
<feature type="transmembrane region" description="Helical" evidence="1">
    <location>
        <begin position="20"/>
        <end position="45"/>
    </location>
</feature>
<feature type="non-terminal residue" evidence="2">
    <location>
        <position position="65"/>
    </location>
</feature>
<name>A0A6L3N8S9_9BURK</name>
<evidence type="ECO:0000313" key="2">
    <source>
        <dbReference type="EMBL" id="KAB0651498.1"/>
    </source>
</evidence>
<proteinExistence type="predicted"/>
<dbReference type="EMBL" id="VZOL01000610">
    <property type="protein sequence ID" value="KAB0651498.1"/>
    <property type="molecule type" value="Genomic_DNA"/>
</dbReference>
<comment type="caution">
    <text evidence="2">The sequence shown here is derived from an EMBL/GenBank/DDBJ whole genome shotgun (WGS) entry which is preliminary data.</text>
</comment>
<gene>
    <name evidence="2" type="ORF">F7R13_27515</name>
</gene>
<organism evidence="2 3">
    <name type="scientific">Burkholderia territorii</name>
    <dbReference type="NCBI Taxonomy" id="1503055"/>
    <lineage>
        <taxon>Bacteria</taxon>
        <taxon>Pseudomonadati</taxon>
        <taxon>Pseudomonadota</taxon>
        <taxon>Betaproteobacteria</taxon>
        <taxon>Burkholderiales</taxon>
        <taxon>Burkholderiaceae</taxon>
        <taxon>Burkholderia</taxon>
        <taxon>Burkholderia cepacia complex</taxon>
    </lineage>
</organism>
<keyword evidence="1" id="KW-0472">Membrane</keyword>